<reference evidence="1 2" key="1">
    <citation type="submission" date="2021-01" db="EMBL/GenBank/DDBJ databases">
        <title>Chromosome-level genome assembly of a human fungal pathogen reveals clustering of transcriptionally co-regulated genes.</title>
        <authorList>
            <person name="Voorhies M."/>
            <person name="Cohen S."/>
            <person name="Shea T.P."/>
            <person name="Petrus S."/>
            <person name="Munoz J.F."/>
            <person name="Poplawski S."/>
            <person name="Goldman W.E."/>
            <person name="Michael T."/>
            <person name="Cuomo C.A."/>
            <person name="Sil A."/>
            <person name="Beyhan S."/>
        </authorList>
    </citation>
    <scope>NUCLEOTIDE SEQUENCE [LARGE SCALE GENOMIC DNA]</scope>
    <source>
        <strain evidence="1 2">G184AR</strain>
    </source>
</reference>
<accession>A0A8H7Z6L3</accession>
<protein>
    <submittedName>
        <fullName evidence="1">Uncharacterized protein</fullName>
    </submittedName>
</protein>
<dbReference type="VEuPathDB" id="FungiDB:I7I52_03585"/>
<name>A0A8H7Z6L3_AJECA</name>
<evidence type="ECO:0000313" key="2">
    <source>
        <dbReference type="Proteomes" id="UP000670092"/>
    </source>
</evidence>
<sequence>METNIRPLSIYYIFKYTFDKSDNFLCSIHYCKTSVHSRLSPNASFSLSCLPKWFEFTTTLGGAVIAMDSTLSPTHLSNAPCVRM</sequence>
<dbReference type="AlphaFoldDB" id="A0A8H7Z6L3"/>
<proteinExistence type="predicted"/>
<dbReference type="Proteomes" id="UP000670092">
    <property type="component" value="Unassembled WGS sequence"/>
</dbReference>
<organism evidence="1 2">
    <name type="scientific">Ajellomyces capsulatus</name>
    <name type="common">Darling's disease fungus</name>
    <name type="synonym">Histoplasma capsulatum</name>
    <dbReference type="NCBI Taxonomy" id="5037"/>
    <lineage>
        <taxon>Eukaryota</taxon>
        <taxon>Fungi</taxon>
        <taxon>Dikarya</taxon>
        <taxon>Ascomycota</taxon>
        <taxon>Pezizomycotina</taxon>
        <taxon>Eurotiomycetes</taxon>
        <taxon>Eurotiomycetidae</taxon>
        <taxon>Onygenales</taxon>
        <taxon>Ajellomycetaceae</taxon>
        <taxon>Histoplasma</taxon>
    </lineage>
</organism>
<evidence type="ECO:0000313" key="1">
    <source>
        <dbReference type="EMBL" id="KAG5305049.1"/>
    </source>
</evidence>
<dbReference type="EMBL" id="JAEVHI010000001">
    <property type="protein sequence ID" value="KAG5305049.1"/>
    <property type="molecule type" value="Genomic_DNA"/>
</dbReference>
<gene>
    <name evidence="1" type="ORF">I7I52_03585</name>
</gene>
<comment type="caution">
    <text evidence="1">The sequence shown here is derived from an EMBL/GenBank/DDBJ whole genome shotgun (WGS) entry which is preliminary data.</text>
</comment>